<comment type="caution">
    <text evidence="4">The sequence shown here is derived from an EMBL/GenBank/DDBJ whole genome shotgun (WGS) entry which is preliminary data.</text>
</comment>
<dbReference type="Gene3D" id="3.40.50.1820">
    <property type="entry name" value="alpha/beta hydrolase"/>
    <property type="match status" value="1"/>
</dbReference>
<dbReference type="RefSeq" id="WP_005798372.1">
    <property type="nucleotide sequence ID" value="NZ_ACQT01000140.1"/>
</dbReference>
<dbReference type="PATRIC" id="fig|573060.9.peg.1912"/>
<protein>
    <submittedName>
        <fullName evidence="4">Dienelactone hydrolase</fullName>
    </submittedName>
</protein>
<dbReference type="PANTHER" id="PTHR22946:SF9">
    <property type="entry name" value="POLYKETIDE TRANSFERASE AF380"/>
    <property type="match status" value="1"/>
</dbReference>
<keyword evidence="5" id="KW-1185">Reference proteome</keyword>
<evidence type="ECO:0000256" key="1">
    <source>
        <dbReference type="ARBA" id="ARBA00022801"/>
    </source>
</evidence>
<gene>
    <name evidence="4" type="ORF">AcdelDRAFT_3129</name>
</gene>
<keyword evidence="2" id="KW-0732">Signal</keyword>
<evidence type="ECO:0000256" key="2">
    <source>
        <dbReference type="SAM" id="SignalP"/>
    </source>
</evidence>
<evidence type="ECO:0000259" key="3">
    <source>
        <dbReference type="Pfam" id="PF01738"/>
    </source>
</evidence>
<keyword evidence="1 4" id="KW-0378">Hydrolase</keyword>
<feature type="domain" description="Dienelactone hydrolase" evidence="3">
    <location>
        <begin position="75"/>
        <end position="275"/>
    </location>
</feature>
<dbReference type="GO" id="GO:0052689">
    <property type="term" value="F:carboxylic ester hydrolase activity"/>
    <property type="evidence" value="ECO:0007669"/>
    <property type="project" value="UniProtKB-ARBA"/>
</dbReference>
<dbReference type="InterPro" id="IPR050261">
    <property type="entry name" value="FrsA_esterase"/>
</dbReference>
<reference evidence="4 5" key="1">
    <citation type="submission" date="2009-05" db="EMBL/GenBank/DDBJ databases">
        <title>The draft genome of Acidovorax delafieldii 2AN.</title>
        <authorList>
            <consortium name="US DOE Joint Genome Institute (JGI-PGF)"/>
            <person name="Lucas S."/>
            <person name="Copeland A."/>
            <person name="Lapidus A."/>
            <person name="Glavina del Rio T."/>
            <person name="Tice H."/>
            <person name="Bruce D."/>
            <person name="Goodwin L."/>
            <person name="Pitluck S."/>
            <person name="Larimer F."/>
            <person name="Land M.L."/>
            <person name="Hauser L."/>
            <person name="Shelobolina E.S."/>
            <person name="Picardal F."/>
            <person name="Roden E."/>
            <person name="Emerson D."/>
        </authorList>
    </citation>
    <scope>NUCLEOTIDE SEQUENCE [LARGE SCALE GENOMIC DNA]</scope>
    <source>
        <strain evidence="4 5">2AN</strain>
    </source>
</reference>
<sequence length="351" mass="38731">MAKKLNKAARSYINLVCAGLSAFFANTVAAAPLSDLTGGQTGRIEFTSSTPDHRWALIRGRLGPEVTVYGDLLMPPQASNGKVPAVVFSHGSEGVSSLYFDVWAKALNNAGYAVFVVDSFKPRGEDRVTGPTKQLTWNTMANLTDAMYALKLLATHPQIDNSRIFHMGWSRGGQVAMDAAWPTYQQHVLPANVKWAGGVAVYPGCNMRYRVDHHGKLPAPIFLVLGEKDDMTLLKPCMELAEAYAAAGNPVSYKVYPGATHVFDRLNQPWKKYNEGNFNLCSMDVRMPYGANDRSWGPAHDKYSGKTFTDNAEWNAYVPKCRQTSWVTVESNEKAREQAVKDVLAFLKSVQ</sequence>
<feature type="chain" id="PRO_5002955644" evidence="2">
    <location>
        <begin position="31"/>
        <end position="351"/>
    </location>
</feature>
<dbReference type="SUPFAM" id="SSF53474">
    <property type="entry name" value="alpha/beta-Hydrolases"/>
    <property type="match status" value="1"/>
</dbReference>
<dbReference type="InterPro" id="IPR029058">
    <property type="entry name" value="AB_hydrolase_fold"/>
</dbReference>
<organism evidence="4 5">
    <name type="scientific">Acidovorax delafieldii 2AN</name>
    <dbReference type="NCBI Taxonomy" id="573060"/>
    <lineage>
        <taxon>Bacteria</taxon>
        <taxon>Pseudomonadati</taxon>
        <taxon>Pseudomonadota</taxon>
        <taxon>Betaproteobacteria</taxon>
        <taxon>Burkholderiales</taxon>
        <taxon>Comamonadaceae</taxon>
        <taxon>Acidovorax</taxon>
    </lineage>
</organism>
<name>C5T899_ACIDE</name>
<feature type="signal peptide" evidence="2">
    <location>
        <begin position="1"/>
        <end position="30"/>
    </location>
</feature>
<dbReference type="AlphaFoldDB" id="C5T899"/>
<dbReference type="PANTHER" id="PTHR22946">
    <property type="entry name" value="DIENELACTONE HYDROLASE DOMAIN-CONTAINING PROTEIN-RELATED"/>
    <property type="match status" value="1"/>
</dbReference>
<proteinExistence type="predicted"/>
<dbReference type="Proteomes" id="UP000003856">
    <property type="component" value="Unassembled WGS sequence"/>
</dbReference>
<evidence type="ECO:0000313" key="4">
    <source>
        <dbReference type="EMBL" id="EER59301.1"/>
    </source>
</evidence>
<dbReference type="EMBL" id="ACQT01000140">
    <property type="protein sequence ID" value="EER59301.1"/>
    <property type="molecule type" value="Genomic_DNA"/>
</dbReference>
<accession>C5T899</accession>
<dbReference type="Pfam" id="PF01738">
    <property type="entry name" value="DLH"/>
    <property type="match status" value="1"/>
</dbReference>
<dbReference type="InterPro" id="IPR002925">
    <property type="entry name" value="Dienelactn_hydro"/>
</dbReference>
<evidence type="ECO:0000313" key="5">
    <source>
        <dbReference type="Proteomes" id="UP000003856"/>
    </source>
</evidence>